<keyword evidence="3" id="KW-0520">NAD</keyword>
<gene>
    <name evidence="6" type="primary">cobB</name>
    <name evidence="6" type="ORF">NCTC10359_02539</name>
</gene>
<dbReference type="PANTHER" id="PTHR11085:SF10">
    <property type="entry name" value="NAD-DEPENDENT PROTEIN DEACYLASE SIRTUIN-5, MITOCHONDRIAL-RELATED"/>
    <property type="match status" value="1"/>
</dbReference>
<dbReference type="GO" id="GO:0016787">
    <property type="term" value="F:hydrolase activity"/>
    <property type="evidence" value="ECO:0007669"/>
    <property type="project" value="UniProtKB-KW"/>
</dbReference>
<protein>
    <recommendedName>
        <fullName evidence="1">protein acetyllysine N-acetyltransferase</fullName>
        <ecNumber evidence="1">2.3.1.286</ecNumber>
    </recommendedName>
</protein>
<dbReference type="PANTHER" id="PTHR11085">
    <property type="entry name" value="NAD-DEPENDENT PROTEIN DEACYLASE SIRTUIN-5, MITOCHONDRIAL-RELATED"/>
    <property type="match status" value="1"/>
</dbReference>
<dbReference type="STRING" id="477.A9309_07515"/>
<feature type="domain" description="Deacetylase sirtuin-type" evidence="5">
    <location>
        <begin position="1"/>
        <end position="270"/>
    </location>
</feature>
<proteinExistence type="predicted"/>
<sequence>MNTKMPTIKTLLHSADSLLITAGAGMGVDSGLPDFRGNTGMWQAYPELGRRQMDFTAIANPQAFAQNPRLAWGFYGHRLALYKATTPHAGFGKLLALADRLDLPYFIFTSNVDGQFVKAGFDADKVYECHGSIHHLQCVIPCSDKIWTADDLTPVIDNDKCEWLGELPTCPDCGGLARPNILMFGDFAWRSHRTDEQETRLHKFLTTHQNPVVIEIGAGTAIPTVRRFGDDFAPRLIRINLREPATPQGGIGLGMTGIHGVDEIWRALCE</sequence>
<keyword evidence="2" id="KW-0808">Transferase</keyword>
<evidence type="ECO:0000256" key="2">
    <source>
        <dbReference type="ARBA" id="ARBA00022679"/>
    </source>
</evidence>
<dbReference type="Pfam" id="PF02146">
    <property type="entry name" value="SIR2"/>
    <property type="match status" value="1"/>
</dbReference>
<dbReference type="EC" id="2.3.1.286" evidence="1"/>
<keyword evidence="6" id="KW-0378">Hydrolase</keyword>
<dbReference type="SUPFAM" id="SSF52467">
    <property type="entry name" value="DHS-like NAD/FAD-binding domain"/>
    <property type="match status" value="1"/>
</dbReference>
<dbReference type="AlphaFoldDB" id="A0A378TTY6"/>
<dbReference type="Gene3D" id="3.30.1600.10">
    <property type="entry name" value="SIR2/SIRT2 'Small Domain"/>
    <property type="match status" value="1"/>
</dbReference>
<dbReference type="GO" id="GO:0070403">
    <property type="term" value="F:NAD+ binding"/>
    <property type="evidence" value="ECO:0007669"/>
    <property type="project" value="InterPro"/>
</dbReference>
<dbReference type="InterPro" id="IPR026590">
    <property type="entry name" value="Ssirtuin_cat_dom"/>
</dbReference>
<dbReference type="InterPro" id="IPR003000">
    <property type="entry name" value="Sirtuin"/>
</dbReference>
<dbReference type="InterPro" id="IPR029035">
    <property type="entry name" value="DHS-like_NAD/FAD-binding_dom"/>
</dbReference>
<reference evidence="6 7" key="1">
    <citation type="submission" date="2018-06" db="EMBL/GenBank/DDBJ databases">
        <authorList>
            <consortium name="Pathogen Informatics"/>
            <person name="Doyle S."/>
        </authorList>
    </citation>
    <scope>NUCLEOTIDE SEQUENCE [LARGE SCALE GENOMIC DNA]</scope>
    <source>
        <strain evidence="6 7">NCTC10359</strain>
    </source>
</reference>
<dbReference type="GO" id="GO:0017136">
    <property type="term" value="F:histone deacetylase activity, NAD-dependent"/>
    <property type="evidence" value="ECO:0007669"/>
    <property type="project" value="TreeGrafter"/>
</dbReference>
<organism evidence="6 7">
    <name type="scientific">Moraxella lacunata</name>
    <dbReference type="NCBI Taxonomy" id="477"/>
    <lineage>
        <taxon>Bacteria</taxon>
        <taxon>Pseudomonadati</taxon>
        <taxon>Pseudomonadota</taxon>
        <taxon>Gammaproteobacteria</taxon>
        <taxon>Moraxellales</taxon>
        <taxon>Moraxellaceae</taxon>
        <taxon>Moraxella</taxon>
    </lineage>
</organism>
<dbReference type="EMBL" id="UGQU01000004">
    <property type="protein sequence ID" value="STZ64091.1"/>
    <property type="molecule type" value="Genomic_DNA"/>
</dbReference>
<evidence type="ECO:0000256" key="3">
    <source>
        <dbReference type="ARBA" id="ARBA00023027"/>
    </source>
</evidence>
<evidence type="ECO:0000313" key="6">
    <source>
        <dbReference type="EMBL" id="STZ64091.1"/>
    </source>
</evidence>
<dbReference type="Gene3D" id="3.40.50.1220">
    <property type="entry name" value="TPP-binding domain"/>
    <property type="match status" value="1"/>
</dbReference>
<comment type="caution">
    <text evidence="4">Lacks conserved residue(s) required for the propagation of feature annotation.</text>
</comment>
<dbReference type="PROSITE" id="PS50305">
    <property type="entry name" value="SIRTUIN"/>
    <property type="match status" value="1"/>
</dbReference>
<accession>A0A378TTY6</accession>
<name>A0A378TTY6_MORLA</name>
<dbReference type="InterPro" id="IPR026591">
    <property type="entry name" value="Sirtuin_cat_small_dom_sf"/>
</dbReference>
<dbReference type="InterPro" id="IPR050134">
    <property type="entry name" value="NAD-dep_sirtuin_deacylases"/>
</dbReference>
<evidence type="ECO:0000259" key="5">
    <source>
        <dbReference type="PROSITE" id="PS50305"/>
    </source>
</evidence>
<evidence type="ECO:0000256" key="4">
    <source>
        <dbReference type="PROSITE-ProRule" id="PRU00236"/>
    </source>
</evidence>
<dbReference type="Proteomes" id="UP000254437">
    <property type="component" value="Unassembled WGS sequence"/>
</dbReference>
<evidence type="ECO:0000313" key="7">
    <source>
        <dbReference type="Proteomes" id="UP000254437"/>
    </source>
</evidence>
<evidence type="ECO:0000256" key="1">
    <source>
        <dbReference type="ARBA" id="ARBA00012928"/>
    </source>
</evidence>